<feature type="compositionally biased region" description="Basic and acidic residues" evidence="1">
    <location>
        <begin position="87"/>
        <end position="97"/>
    </location>
</feature>
<feature type="compositionally biased region" description="Low complexity" evidence="1">
    <location>
        <begin position="102"/>
        <end position="124"/>
    </location>
</feature>
<reference evidence="2" key="1">
    <citation type="submission" date="2018-11" db="EMBL/GenBank/DDBJ databases">
        <authorList>
            <consortium name="Genoscope - CEA"/>
            <person name="William W."/>
        </authorList>
    </citation>
    <scope>NUCLEOTIDE SEQUENCE</scope>
</reference>
<feature type="region of interest" description="Disordered" evidence="1">
    <location>
        <begin position="87"/>
        <end position="130"/>
    </location>
</feature>
<evidence type="ECO:0000256" key="1">
    <source>
        <dbReference type="SAM" id="MobiDB-lite"/>
    </source>
</evidence>
<name>A0A3P6GS69_BRAOL</name>
<gene>
    <name evidence="2" type="ORF">BOLC6T36387H</name>
</gene>
<dbReference type="EMBL" id="LR031880">
    <property type="protein sequence ID" value="VDD60934.1"/>
    <property type="molecule type" value="Genomic_DNA"/>
</dbReference>
<evidence type="ECO:0000313" key="2">
    <source>
        <dbReference type="EMBL" id="VDD60934.1"/>
    </source>
</evidence>
<dbReference type="AlphaFoldDB" id="A0A3P6GS69"/>
<sequence>MLCKIFSYSISEDAFSLFSQLHPRSLTIWEDIGRAFLYKFLDEAEATRENEKNDEWDMLVESWQIKKEDQIPTQLLNDIMAKIDEYHGSEEPSRVEEAGTGDSISASINTTTSSSIDTATSESINTNSCC</sequence>
<accession>A0A3P6GS69</accession>
<organism evidence="2">
    <name type="scientific">Brassica oleracea</name>
    <name type="common">Wild cabbage</name>
    <dbReference type="NCBI Taxonomy" id="3712"/>
    <lineage>
        <taxon>Eukaryota</taxon>
        <taxon>Viridiplantae</taxon>
        <taxon>Streptophyta</taxon>
        <taxon>Embryophyta</taxon>
        <taxon>Tracheophyta</taxon>
        <taxon>Spermatophyta</taxon>
        <taxon>Magnoliopsida</taxon>
        <taxon>eudicotyledons</taxon>
        <taxon>Gunneridae</taxon>
        <taxon>Pentapetalae</taxon>
        <taxon>rosids</taxon>
        <taxon>malvids</taxon>
        <taxon>Brassicales</taxon>
        <taxon>Brassicaceae</taxon>
        <taxon>Brassiceae</taxon>
        <taxon>Brassica</taxon>
    </lineage>
</organism>
<protein>
    <submittedName>
        <fullName evidence="2">Uncharacterized protein</fullName>
    </submittedName>
</protein>
<proteinExistence type="predicted"/>